<protein>
    <recommendedName>
        <fullName evidence="3">DUF2971 domain-containing protein</fullName>
    </recommendedName>
</protein>
<name>A0A0B5QPP8_CLOBE</name>
<dbReference type="InterPro" id="IPR021352">
    <property type="entry name" value="DUF2971"/>
</dbReference>
<dbReference type="Proteomes" id="UP000031866">
    <property type="component" value="Chromosome"/>
</dbReference>
<dbReference type="Pfam" id="PF11185">
    <property type="entry name" value="DUF2971"/>
    <property type="match status" value="1"/>
</dbReference>
<dbReference type="KEGG" id="cbei:LF65_02267"/>
<evidence type="ECO:0000313" key="1">
    <source>
        <dbReference type="EMBL" id="AJG98853.1"/>
    </source>
</evidence>
<dbReference type="RefSeq" id="WP_041896142.1">
    <property type="nucleotide sequence ID" value="NZ_CP010086.2"/>
</dbReference>
<dbReference type="STRING" id="1520.LF65_02267"/>
<organism evidence="1 2">
    <name type="scientific">Clostridium beijerinckii</name>
    <name type="common">Clostridium MP</name>
    <dbReference type="NCBI Taxonomy" id="1520"/>
    <lineage>
        <taxon>Bacteria</taxon>
        <taxon>Bacillati</taxon>
        <taxon>Bacillota</taxon>
        <taxon>Clostridia</taxon>
        <taxon>Eubacteriales</taxon>
        <taxon>Clostridiaceae</taxon>
        <taxon>Clostridium</taxon>
    </lineage>
</organism>
<dbReference type="OrthoDB" id="8548541at2"/>
<gene>
    <name evidence="1" type="ORF">LF65_02267</name>
</gene>
<accession>A0A0B5QPP8</accession>
<evidence type="ECO:0000313" key="2">
    <source>
        <dbReference type="Proteomes" id="UP000031866"/>
    </source>
</evidence>
<sequence>MKEKIQEELPEYLYKYMTFENFIDVIENKRLYLTNITMWDDVYEGKAIDDFFNYVDNDGEDEGFIRNTIYAAKRFKYAQSWKYDDADESDAMWRIYSPQKTGVRIKVSAKKVYDSIIELLTDTSKIIYYYGQDGTQYSKDLFLFNTPNYKKIEYIKNIDFKKYRINKDGENIASNYDFYSIPFEFYKRKAFIHEKEYRFSIQINPAITSIMLSKDQRDIEDILKENEYLKAVLHYDFENIDIKEILLDPRTPEYFMETFDKYCEHRGLKDNGTVCKKSGLYTIY</sequence>
<reference evidence="2" key="1">
    <citation type="submission" date="2014-12" db="EMBL/GenBank/DDBJ databases">
        <title>Genome sequence of Clostridium beijerinckii strain 59B.</title>
        <authorList>
            <person name="Little G.T."/>
            <person name="Minton N.P."/>
        </authorList>
    </citation>
    <scope>NUCLEOTIDE SEQUENCE [LARGE SCALE GENOMIC DNA]</scope>
    <source>
        <strain evidence="2">59B</strain>
    </source>
</reference>
<dbReference type="EMBL" id="CP010086">
    <property type="protein sequence ID" value="AJG98853.1"/>
    <property type="molecule type" value="Genomic_DNA"/>
</dbReference>
<evidence type="ECO:0008006" key="3">
    <source>
        <dbReference type="Google" id="ProtNLM"/>
    </source>
</evidence>
<proteinExistence type="predicted"/>
<dbReference type="AlphaFoldDB" id="A0A0B5QPP8"/>